<sequence length="76" mass="8567">MAVPLSLKRQVVHTGIQQNVARVKARQADDSLFPVPVYAKRRDLKMCRCSIGWHGPMASEINGLSIRFSPPSLWFC</sequence>
<organism evidence="1 2">
    <name type="scientific">Pseudovibrio exalbescens</name>
    <dbReference type="NCBI Taxonomy" id="197461"/>
    <lineage>
        <taxon>Bacteria</taxon>
        <taxon>Pseudomonadati</taxon>
        <taxon>Pseudomonadota</taxon>
        <taxon>Alphaproteobacteria</taxon>
        <taxon>Hyphomicrobiales</taxon>
        <taxon>Stappiaceae</taxon>
        <taxon>Pseudovibrio</taxon>
    </lineage>
</organism>
<comment type="caution">
    <text evidence="1">The sequence shown here is derived from an EMBL/GenBank/DDBJ whole genome shotgun (WGS) entry which is preliminary data.</text>
</comment>
<keyword evidence="2" id="KW-1185">Reference proteome</keyword>
<name>A0A1U7JCH1_9HYPH</name>
<dbReference type="AlphaFoldDB" id="A0A1U7JCH1"/>
<evidence type="ECO:0000313" key="1">
    <source>
        <dbReference type="EMBL" id="OKL42405.1"/>
    </source>
</evidence>
<reference evidence="1 2" key="1">
    <citation type="submission" date="2016-03" db="EMBL/GenBank/DDBJ databases">
        <title>Genome sequence of Nesiotobacter sp. nov., a moderately halophilic alphaproteobacterium isolated from the Yellow Sea, China.</title>
        <authorList>
            <person name="Zhang G."/>
            <person name="Zhang R."/>
        </authorList>
    </citation>
    <scope>NUCLEOTIDE SEQUENCE [LARGE SCALE GENOMIC DNA]</scope>
    <source>
        <strain evidence="1 2">WB1-6</strain>
    </source>
</reference>
<accession>A0A1U7JCH1</accession>
<proteinExistence type="predicted"/>
<dbReference type="Proteomes" id="UP000185783">
    <property type="component" value="Unassembled WGS sequence"/>
</dbReference>
<evidence type="ECO:0000313" key="2">
    <source>
        <dbReference type="Proteomes" id="UP000185783"/>
    </source>
</evidence>
<dbReference type="EMBL" id="LVVZ01000041">
    <property type="protein sequence ID" value="OKL42405.1"/>
    <property type="molecule type" value="Genomic_DNA"/>
</dbReference>
<protein>
    <submittedName>
        <fullName evidence="1">Uncharacterized protein</fullName>
    </submittedName>
</protein>
<gene>
    <name evidence="1" type="ORF">A3843_17125</name>
</gene>